<evidence type="ECO:0000313" key="1">
    <source>
        <dbReference type="EMBL" id="KAI0043207.1"/>
    </source>
</evidence>
<comment type="caution">
    <text evidence="1">The sequence shown here is derived from an EMBL/GenBank/DDBJ whole genome shotgun (WGS) entry which is preliminary data.</text>
</comment>
<gene>
    <name evidence="1" type="ORF">FA95DRAFT_1631671</name>
</gene>
<dbReference type="EMBL" id="MU276029">
    <property type="protein sequence ID" value="KAI0043207.1"/>
    <property type="molecule type" value="Genomic_DNA"/>
</dbReference>
<organism evidence="1 2">
    <name type="scientific">Auriscalpium vulgare</name>
    <dbReference type="NCBI Taxonomy" id="40419"/>
    <lineage>
        <taxon>Eukaryota</taxon>
        <taxon>Fungi</taxon>
        <taxon>Dikarya</taxon>
        <taxon>Basidiomycota</taxon>
        <taxon>Agaricomycotina</taxon>
        <taxon>Agaricomycetes</taxon>
        <taxon>Russulales</taxon>
        <taxon>Auriscalpiaceae</taxon>
        <taxon>Auriscalpium</taxon>
    </lineage>
</organism>
<accession>A0ACB8RGS3</accession>
<reference evidence="1" key="1">
    <citation type="submission" date="2021-02" db="EMBL/GenBank/DDBJ databases">
        <authorList>
            <consortium name="DOE Joint Genome Institute"/>
            <person name="Ahrendt S."/>
            <person name="Looney B.P."/>
            <person name="Miyauchi S."/>
            <person name="Morin E."/>
            <person name="Drula E."/>
            <person name="Courty P.E."/>
            <person name="Chicoki N."/>
            <person name="Fauchery L."/>
            <person name="Kohler A."/>
            <person name="Kuo A."/>
            <person name="Labutti K."/>
            <person name="Pangilinan J."/>
            <person name="Lipzen A."/>
            <person name="Riley R."/>
            <person name="Andreopoulos W."/>
            <person name="He G."/>
            <person name="Johnson J."/>
            <person name="Barry K.W."/>
            <person name="Grigoriev I.V."/>
            <person name="Nagy L."/>
            <person name="Hibbett D."/>
            <person name="Henrissat B."/>
            <person name="Matheny P.B."/>
            <person name="Labbe J."/>
            <person name="Martin F."/>
        </authorList>
    </citation>
    <scope>NUCLEOTIDE SEQUENCE</scope>
    <source>
        <strain evidence="1">FP105234-sp</strain>
    </source>
</reference>
<dbReference type="Proteomes" id="UP000814033">
    <property type="component" value="Unassembled WGS sequence"/>
</dbReference>
<protein>
    <submittedName>
        <fullName evidence="1">Uncharacterized protein</fullName>
    </submittedName>
</protein>
<sequence length="273" mass="30612">MATQGPPPSARIRLYKPAEEKPVRFMIGLAHMEYLAHANNRAYFHPVTLFVWIAVSCGFAHYLNAWPDPSHGFWGYLQILPAFFAPAVPIMFFIDWKNRPAIEALAESTLRRIDLLDIVPYYARSPASGLWIFEYSGKPIGLLALDASTDALNDTPYTTKLSPAQQKQVLHGTGSSAVATIRHIFGEEAYRGAAIEDDMVQFAVRSAFEAAREVQTIRVLASPLRPWVLEALKKNGFVEGEIVQKIGVYRQPLSWWTLGRSKYEETKVVAESS</sequence>
<proteinExistence type="predicted"/>
<name>A0ACB8RGS3_9AGAM</name>
<evidence type="ECO:0000313" key="2">
    <source>
        <dbReference type="Proteomes" id="UP000814033"/>
    </source>
</evidence>
<reference evidence="1" key="2">
    <citation type="journal article" date="2022" name="New Phytol.">
        <title>Evolutionary transition to the ectomycorrhizal habit in the genomes of a hyperdiverse lineage of mushroom-forming fungi.</title>
        <authorList>
            <person name="Looney B."/>
            <person name="Miyauchi S."/>
            <person name="Morin E."/>
            <person name="Drula E."/>
            <person name="Courty P.E."/>
            <person name="Kohler A."/>
            <person name="Kuo A."/>
            <person name="LaButti K."/>
            <person name="Pangilinan J."/>
            <person name="Lipzen A."/>
            <person name="Riley R."/>
            <person name="Andreopoulos W."/>
            <person name="He G."/>
            <person name="Johnson J."/>
            <person name="Nolan M."/>
            <person name="Tritt A."/>
            <person name="Barry K.W."/>
            <person name="Grigoriev I.V."/>
            <person name="Nagy L.G."/>
            <person name="Hibbett D."/>
            <person name="Henrissat B."/>
            <person name="Matheny P.B."/>
            <person name="Labbe J."/>
            <person name="Martin F.M."/>
        </authorList>
    </citation>
    <scope>NUCLEOTIDE SEQUENCE</scope>
    <source>
        <strain evidence="1">FP105234-sp</strain>
    </source>
</reference>
<keyword evidence="2" id="KW-1185">Reference proteome</keyword>